<evidence type="ECO:0000259" key="1">
    <source>
        <dbReference type="Pfam" id="PF09345"/>
    </source>
</evidence>
<dbReference type="Pfam" id="PF09345">
    <property type="entry name" value="SiaC"/>
    <property type="match status" value="1"/>
</dbReference>
<name>A0ABW7NDC3_9BACT</name>
<dbReference type="Proteomes" id="UP001610063">
    <property type="component" value="Unassembled WGS sequence"/>
</dbReference>
<protein>
    <submittedName>
        <fullName evidence="2">SiaC family regulatory phosphoprotein</fullName>
    </submittedName>
</protein>
<gene>
    <name evidence="2" type="ORF">ACHKAR_19255</name>
</gene>
<feature type="domain" description="SiaC family regulatory phosphoprotein" evidence="1">
    <location>
        <begin position="25"/>
        <end position="131"/>
    </location>
</feature>
<keyword evidence="3" id="KW-1185">Reference proteome</keyword>
<dbReference type="RefSeq" id="WP_159581429.1">
    <property type="nucleotide sequence ID" value="NZ_JBIPKE010000020.1"/>
</dbReference>
<comment type="caution">
    <text evidence="2">The sequence shown here is derived from an EMBL/GenBank/DDBJ whole genome shotgun (WGS) entry which is preliminary data.</text>
</comment>
<dbReference type="InterPro" id="IPR018530">
    <property type="entry name" value="SiaC"/>
</dbReference>
<accession>A0ABW7NDC3</accession>
<dbReference type="EMBL" id="JBIPKE010000020">
    <property type="protein sequence ID" value="MFH6985598.1"/>
    <property type="molecule type" value="Genomic_DNA"/>
</dbReference>
<organism evidence="2 3">
    <name type="scientific">Marinoscillum luteum</name>
    <dbReference type="NCBI Taxonomy" id="861051"/>
    <lineage>
        <taxon>Bacteria</taxon>
        <taxon>Pseudomonadati</taxon>
        <taxon>Bacteroidota</taxon>
        <taxon>Cytophagia</taxon>
        <taxon>Cytophagales</taxon>
        <taxon>Reichenbachiellaceae</taxon>
        <taxon>Marinoscillum</taxon>
    </lineage>
</organism>
<sequence length="143" mass="16434">MNAYSLSPSINEVSPTTNSNRKLLSINFLENKSLLIIKGWSLTPELRTVYSVILEEIQDHLAVNEGITINFEYKIFNAFTAQFLFKAIKTLNQAKAQSKQVNVNWIAEKYNTEIYEMGMDLKELCEFDFNVNLKHHTISPSLN</sequence>
<evidence type="ECO:0000313" key="3">
    <source>
        <dbReference type="Proteomes" id="UP001610063"/>
    </source>
</evidence>
<reference evidence="2 3" key="1">
    <citation type="journal article" date="2013" name="Int. J. Syst. Evol. Microbiol.">
        <title>Marinoscillum luteum sp. nov., isolated from marine sediment.</title>
        <authorList>
            <person name="Cha I.T."/>
            <person name="Park S.J."/>
            <person name="Kim S.J."/>
            <person name="Kim J.G."/>
            <person name="Jung M.Y."/>
            <person name="Shin K.S."/>
            <person name="Kwon K.K."/>
            <person name="Yang S.H."/>
            <person name="Seo Y.S."/>
            <person name="Rhee S.K."/>
        </authorList>
    </citation>
    <scope>NUCLEOTIDE SEQUENCE [LARGE SCALE GENOMIC DNA]</scope>
    <source>
        <strain evidence="2 3">KCTC 23939</strain>
    </source>
</reference>
<evidence type="ECO:0000313" key="2">
    <source>
        <dbReference type="EMBL" id="MFH6985598.1"/>
    </source>
</evidence>
<proteinExistence type="predicted"/>